<dbReference type="Proteomes" id="UP001528672">
    <property type="component" value="Unassembled WGS sequence"/>
</dbReference>
<gene>
    <name evidence="1" type="ORF">PSQ39_06650</name>
</gene>
<accession>A0ABT5MGS9</accession>
<keyword evidence="2" id="KW-1185">Reference proteome</keyword>
<proteinExistence type="predicted"/>
<dbReference type="NCBIfam" id="TIGR04042">
    <property type="entry name" value="MSMEG_0570_fam"/>
    <property type="match status" value="1"/>
</dbReference>
<protein>
    <submittedName>
        <fullName evidence="1">MSMEG_0570 family nitrogen starvation response protein</fullName>
    </submittedName>
</protein>
<name>A0ABT5MGS9_9BURK</name>
<sequence length="98" mass="10819">MPEMFFTVRWPDGAQERCYSPSLVITDHLAVGADYALGDFVARCDAALSEASERVQQKYGYFCSSAIDQLGQIKHRAQAFEADASPRVQVLAFTPGSR</sequence>
<evidence type="ECO:0000313" key="1">
    <source>
        <dbReference type="EMBL" id="MDD0814306.1"/>
    </source>
</evidence>
<dbReference type="RefSeq" id="WP_273925926.1">
    <property type="nucleotide sequence ID" value="NZ_JAQSIO010000002.1"/>
</dbReference>
<evidence type="ECO:0000313" key="2">
    <source>
        <dbReference type="Proteomes" id="UP001528672"/>
    </source>
</evidence>
<reference evidence="1 2" key="1">
    <citation type="submission" date="2023-02" db="EMBL/GenBank/DDBJ databases">
        <title>Bacterial whole genome sequence for Curvibacter sp. HBC28.</title>
        <authorList>
            <person name="Le V."/>
            <person name="Ko S.-R."/>
            <person name="Ahn C.-Y."/>
            <person name="Oh H.-M."/>
        </authorList>
    </citation>
    <scope>NUCLEOTIDE SEQUENCE [LARGE SCALE GENOMIC DNA]</scope>
    <source>
        <strain evidence="1 2">HBC28</strain>
    </source>
</reference>
<organism evidence="1 2">
    <name type="scientific">Curvibacter microcysteis</name>
    <dbReference type="NCBI Taxonomy" id="3026419"/>
    <lineage>
        <taxon>Bacteria</taxon>
        <taxon>Pseudomonadati</taxon>
        <taxon>Pseudomonadota</taxon>
        <taxon>Betaproteobacteria</taxon>
        <taxon>Burkholderiales</taxon>
        <taxon>Comamonadaceae</taxon>
        <taxon>Curvibacter</taxon>
    </lineage>
</organism>
<dbReference type="InterPro" id="IPR023846">
    <property type="entry name" value="CHP04042_MSMEG0570"/>
</dbReference>
<dbReference type="EMBL" id="JAQSIO010000002">
    <property type="protein sequence ID" value="MDD0814306.1"/>
    <property type="molecule type" value="Genomic_DNA"/>
</dbReference>
<comment type="caution">
    <text evidence="1">The sequence shown here is derived from an EMBL/GenBank/DDBJ whole genome shotgun (WGS) entry which is preliminary data.</text>
</comment>